<comment type="caution">
    <text evidence="1">The sequence shown here is derived from an EMBL/GenBank/DDBJ whole genome shotgun (WGS) entry which is preliminary data.</text>
</comment>
<evidence type="ECO:0000313" key="2">
    <source>
        <dbReference type="Proteomes" id="UP000284676"/>
    </source>
</evidence>
<proteinExistence type="predicted"/>
<reference evidence="1 2" key="1">
    <citation type="submission" date="2018-08" db="EMBL/GenBank/DDBJ databases">
        <title>A genome reference for cultivated species of the human gut microbiota.</title>
        <authorList>
            <person name="Zou Y."/>
            <person name="Xue W."/>
            <person name="Luo G."/>
        </authorList>
    </citation>
    <scope>NUCLEOTIDE SEQUENCE [LARGE SCALE GENOMIC DNA]</scope>
    <source>
        <strain evidence="1 2">AM25-1</strain>
    </source>
</reference>
<organism evidence="1 2">
    <name type="scientific">Fusobacterium mortiferum</name>
    <dbReference type="NCBI Taxonomy" id="850"/>
    <lineage>
        <taxon>Bacteria</taxon>
        <taxon>Fusobacteriati</taxon>
        <taxon>Fusobacteriota</taxon>
        <taxon>Fusobacteriia</taxon>
        <taxon>Fusobacteriales</taxon>
        <taxon>Fusobacteriaceae</taxon>
        <taxon>Fusobacterium</taxon>
    </lineage>
</organism>
<dbReference type="Proteomes" id="UP000284676">
    <property type="component" value="Unassembled WGS sequence"/>
</dbReference>
<accession>A0A414PQ12</accession>
<dbReference type="RefSeq" id="WP_117708232.1">
    <property type="nucleotide sequence ID" value="NZ_QRHL01000023.1"/>
</dbReference>
<sequence>MSKKSIEKFFNFTNYVFSKKHLYTMPKIETENIENIDFSFLPKDSIYLELNKLIKYFQFIPIEKEEIKSNQDSIVEIYLNKENINFLRYSIIVIKKRKDKIY</sequence>
<dbReference type="EMBL" id="QRHL01000023">
    <property type="protein sequence ID" value="RHF70633.1"/>
    <property type="molecule type" value="Genomic_DNA"/>
</dbReference>
<gene>
    <name evidence="1" type="ORF">DW663_10130</name>
</gene>
<name>A0A414PQ12_FUSMR</name>
<protein>
    <submittedName>
        <fullName evidence="1">Uncharacterized protein</fullName>
    </submittedName>
</protein>
<dbReference type="AlphaFoldDB" id="A0A414PQ12"/>
<evidence type="ECO:0000313" key="1">
    <source>
        <dbReference type="EMBL" id="RHF70633.1"/>
    </source>
</evidence>